<dbReference type="EMBL" id="JBHHMI010000007">
    <property type="protein sequence ID" value="MFB5267213.1"/>
    <property type="molecule type" value="Genomic_DNA"/>
</dbReference>
<reference evidence="1 2" key="1">
    <citation type="submission" date="2024-09" db="EMBL/GenBank/DDBJ databases">
        <title>Paenibacillus zeirhizospherea sp. nov., isolated from surface of the maize (Zea mays) roots in a horticulture field, Hungary.</title>
        <authorList>
            <person name="Marton D."/>
            <person name="Farkas M."/>
            <person name="Bedics A."/>
            <person name="Toth E."/>
            <person name="Tancsics A."/>
            <person name="Boka K."/>
            <person name="Maroti G."/>
            <person name="Kriszt B."/>
            <person name="Cserhati M."/>
        </authorList>
    </citation>
    <scope>NUCLEOTIDE SEQUENCE [LARGE SCALE GENOMIC DNA]</scope>
    <source>
        <strain evidence="1 2">KCTC 33519</strain>
    </source>
</reference>
<keyword evidence="2" id="KW-1185">Reference proteome</keyword>
<gene>
    <name evidence="1" type="ORF">ACE41H_10505</name>
</gene>
<accession>A0ABV5ASM7</accession>
<protein>
    <submittedName>
        <fullName evidence="1">Uncharacterized protein</fullName>
    </submittedName>
</protein>
<organism evidence="1 2">
    <name type="scientific">Paenibacillus enshidis</name>
    <dbReference type="NCBI Taxonomy" id="1458439"/>
    <lineage>
        <taxon>Bacteria</taxon>
        <taxon>Bacillati</taxon>
        <taxon>Bacillota</taxon>
        <taxon>Bacilli</taxon>
        <taxon>Bacillales</taxon>
        <taxon>Paenibacillaceae</taxon>
        <taxon>Paenibacillus</taxon>
    </lineage>
</organism>
<proteinExistence type="predicted"/>
<comment type="caution">
    <text evidence="1">The sequence shown here is derived from an EMBL/GenBank/DDBJ whole genome shotgun (WGS) entry which is preliminary data.</text>
</comment>
<name>A0ABV5ASM7_9BACL</name>
<dbReference type="RefSeq" id="WP_375355180.1">
    <property type="nucleotide sequence ID" value="NZ_JBHHMI010000007.1"/>
</dbReference>
<sequence>MNRRSEQEVKLSFLESIAASQQAVARMMNSVSDVIPHSGMSAKSLEETLCLLASYQEQITRMIKVTGISLNRQVKGNPALPWMSRMKGLYAPVSDRHARKEESYETET</sequence>
<evidence type="ECO:0000313" key="1">
    <source>
        <dbReference type="EMBL" id="MFB5267213.1"/>
    </source>
</evidence>
<dbReference type="Proteomes" id="UP001580346">
    <property type="component" value="Unassembled WGS sequence"/>
</dbReference>
<evidence type="ECO:0000313" key="2">
    <source>
        <dbReference type="Proteomes" id="UP001580346"/>
    </source>
</evidence>